<dbReference type="InterPro" id="IPR008886">
    <property type="entry name" value="UPF0227/Esterase_YqiA"/>
</dbReference>
<evidence type="ECO:0008006" key="3">
    <source>
        <dbReference type="Google" id="ProtNLM"/>
    </source>
</evidence>
<dbReference type="Pfam" id="PF05728">
    <property type="entry name" value="UPF0227"/>
    <property type="match status" value="1"/>
</dbReference>
<proteinExistence type="predicted"/>
<dbReference type="HOGENOM" id="CLU_090996_2_0_6"/>
<evidence type="ECO:0000313" key="1">
    <source>
        <dbReference type="EMBL" id="AJD46894.1"/>
    </source>
</evidence>
<gene>
    <name evidence="1" type="ORF">S7S_02360</name>
</gene>
<dbReference type="KEGG" id="apac:S7S_02360"/>
<dbReference type="SUPFAM" id="SSF53474">
    <property type="entry name" value="alpha/beta-Hydrolases"/>
    <property type="match status" value="1"/>
</dbReference>
<dbReference type="RefSeq" id="WP_008739328.1">
    <property type="nucleotide sequence ID" value="NZ_CP004387.1"/>
</dbReference>
<dbReference type="STRING" id="391936.S7S_02360"/>
<dbReference type="PANTHER" id="PTHR35602:SF3">
    <property type="entry name" value="ESTERASE YQIA"/>
    <property type="match status" value="1"/>
</dbReference>
<dbReference type="EMBL" id="CP004387">
    <property type="protein sequence ID" value="AJD46894.1"/>
    <property type="molecule type" value="Genomic_DNA"/>
</dbReference>
<reference evidence="1 2" key="1">
    <citation type="journal article" date="2012" name="J. Bacteriol.">
        <title>Genome sequence of an alkane-degrading bacterium, Alcanivorax pacificus type strain W11-5, isolated from deep sea sediment.</title>
        <authorList>
            <person name="Lai Q."/>
            <person name="Shao Z."/>
        </authorList>
    </citation>
    <scope>NUCLEOTIDE SEQUENCE [LARGE SCALE GENOMIC DNA]</scope>
    <source>
        <strain evidence="1 2">W11-5</strain>
    </source>
</reference>
<dbReference type="PANTHER" id="PTHR35602">
    <property type="entry name" value="ESTERASE YQIA-RELATED"/>
    <property type="match status" value="1"/>
</dbReference>
<dbReference type="InterPro" id="IPR029058">
    <property type="entry name" value="AB_hydrolase_fold"/>
</dbReference>
<dbReference type="Proteomes" id="UP000006764">
    <property type="component" value="Chromosome"/>
</dbReference>
<keyword evidence="2" id="KW-1185">Reference proteome</keyword>
<protein>
    <recommendedName>
        <fullName evidence="3">Esterase</fullName>
    </recommendedName>
</protein>
<accession>A0A0B4XFS5</accession>
<dbReference type="AlphaFoldDB" id="A0A0B4XFS5"/>
<sequence length="195" mass="21762">MMTSDQTSLVYIHGFNSSPDSWKAQQLVRWFSERGAAARLHVPALPPEPRRAMAVLESTLAGAGPVALLGSSLGGFYATWLAAHHDLRAVLINPAVRPWDLLQAHVGEVAHYHTGERYHFDAEWVSQLRHYDAGDIARPEQLLVLLQTGDDTLDWRDAWELYADCHLYRGLGGSHGFDDFDAFIPLVLRFCGISL</sequence>
<organism evidence="1 2">
    <name type="scientific">Isoalcanivorax pacificus W11-5</name>
    <dbReference type="NCBI Taxonomy" id="391936"/>
    <lineage>
        <taxon>Bacteria</taxon>
        <taxon>Pseudomonadati</taxon>
        <taxon>Pseudomonadota</taxon>
        <taxon>Gammaproteobacteria</taxon>
        <taxon>Oceanospirillales</taxon>
        <taxon>Alcanivoracaceae</taxon>
        <taxon>Isoalcanivorax</taxon>
    </lineage>
</organism>
<name>A0A0B4XFS5_9GAMM</name>
<dbReference type="Gene3D" id="3.40.50.1820">
    <property type="entry name" value="alpha/beta hydrolase"/>
    <property type="match status" value="1"/>
</dbReference>
<evidence type="ECO:0000313" key="2">
    <source>
        <dbReference type="Proteomes" id="UP000006764"/>
    </source>
</evidence>